<dbReference type="Gene3D" id="3.90.25.10">
    <property type="entry name" value="UDP-galactose 4-epimerase, domain 1"/>
    <property type="match status" value="1"/>
</dbReference>
<feature type="active site" description="Proton donor/acceptor" evidence="5">
    <location>
        <position position="137"/>
    </location>
</feature>
<dbReference type="PROSITE" id="PS51257">
    <property type="entry name" value="PROKAR_LIPOPROTEIN"/>
    <property type="match status" value="1"/>
</dbReference>
<feature type="binding site" evidence="5">
    <location>
        <position position="188"/>
    </location>
    <ligand>
        <name>substrate</name>
    </ligand>
</feature>
<sequence length="311" mass="35312">MDFWKNKRVLVTGGGGFLGSCVVALLRQKNLREIRIPRSQEFDLRKKENCAKVVKNIDIVIHLAAVVGGIGFNNEFPGRMFYDNILMGVYMLDEAKKVGVSKFVALGTVCSYPKNTTIPFKEEDLWKGYPEETNAPYGIAKKALLVQAYAYRKQYGFNSIYLIPINLYGPRDKADINNSHVVPTLIRKFIEAKELGKDCVTLWGTGKPSRGFLYVEDAAKGILLATERYNKPDPINLGSDLEITISDLAQKIKEIVGFKGKIIWDKTKPDGQPRRKLNTYKALTEFGFKAKMAFDEGLRKTVRWYKNYLFN</sequence>
<gene>
    <name evidence="5" type="primary">fcl</name>
    <name evidence="7" type="ORF">A3B40_01245</name>
</gene>
<dbReference type="GO" id="GO:0070401">
    <property type="term" value="F:NADP+ binding"/>
    <property type="evidence" value="ECO:0007669"/>
    <property type="project" value="UniProtKB-UniRule"/>
</dbReference>
<keyword evidence="3 5" id="KW-0560">Oxidoreductase</keyword>
<evidence type="ECO:0000313" key="8">
    <source>
        <dbReference type="Proteomes" id="UP000178040"/>
    </source>
</evidence>
<feature type="binding site" evidence="5">
    <location>
        <position position="203"/>
    </location>
    <ligand>
        <name>substrate</name>
    </ligand>
</feature>
<reference evidence="7 8" key="1">
    <citation type="journal article" date="2016" name="Nat. Commun.">
        <title>Thousands of microbial genomes shed light on interconnected biogeochemical processes in an aquifer system.</title>
        <authorList>
            <person name="Anantharaman K."/>
            <person name="Brown C.T."/>
            <person name="Hug L.A."/>
            <person name="Sharon I."/>
            <person name="Castelle C.J."/>
            <person name="Probst A.J."/>
            <person name="Thomas B.C."/>
            <person name="Singh A."/>
            <person name="Wilkins M.J."/>
            <person name="Karaoz U."/>
            <person name="Brodie E.L."/>
            <person name="Williams K.H."/>
            <person name="Hubbard S.S."/>
            <person name="Banfield J.F."/>
        </authorList>
    </citation>
    <scope>NUCLEOTIDE SEQUENCE [LARGE SCALE GENOMIC DNA]</scope>
</reference>
<dbReference type="CDD" id="cd05239">
    <property type="entry name" value="GDP_FS_SDR_e"/>
    <property type="match status" value="1"/>
</dbReference>
<dbReference type="UniPathway" id="UPA00128">
    <property type="reaction ID" value="UER00191"/>
</dbReference>
<evidence type="ECO:0000256" key="2">
    <source>
        <dbReference type="ARBA" id="ARBA00022857"/>
    </source>
</evidence>
<dbReference type="PANTHER" id="PTHR43238">
    <property type="entry name" value="GDP-L-FUCOSE SYNTHASE"/>
    <property type="match status" value="1"/>
</dbReference>
<accession>A0A1F7INT3</accession>
<dbReference type="EC" id="1.1.1.271" evidence="5"/>
<feature type="site" description="Important for catalytic activity" evidence="5">
    <location>
        <position position="110"/>
    </location>
</feature>
<feature type="binding site" evidence="5">
    <location>
        <position position="210"/>
    </location>
    <ligand>
        <name>substrate</name>
    </ligand>
</feature>
<comment type="similarity">
    <text evidence="1 5">Belongs to the NAD(P)-dependent epimerase/dehydratase family. Fucose synthase subfamily.</text>
</comment>
<dbReference type="AlphaFoldDB" id="A0A1F7INT3"/>
<keyword evidence="4 5" id="KW-0413">Isomerase</keyword>
<name>A0A1F7INT3_9BACT</name>
<dbReference type="PANTHER" id="PTHR43238:SF1">
    <property type="entry name" value="GDP-L-FUCOSE SYNTHASE"/>
    <property type="match status" value="1"/>
</dbReference>
<feature type="binding site" evidence="5">
    <location>
        <begin position="13"/>
        <end position="19"/>
    </location>
    <ligand>
        <name>NADP(+)</name>
        <dbReference type="ChEBI" id="CHEBI:58349"/>
    </ligand>
</feature>
<evidence type="ECO:0000256" key="3">
    <source>
        <dbReference type="ARBA" id="ARBA00023002"/>
    </source>
</evidence>
<dbReference type="InterPro" id="IPR036291">
    <property type="entry name" value="NAD(P)-bd_dom_sf"/>
</dbReference>
<protein>
    <recommendedName>
        <fullName evidence="5">GDP-L-fucose synthase</fullName>
        <ecNumber evidence="5">1.1.1.271</ecNumber>
    </recommendedName>
    <alternativeName>
        <fullName evidence="5">GDP-4-keto-6-deoxy-D-mannose-3,5-epimerase-4-reductase</fullName>
    </alternativeName>
</protein>
<proteinExistence type="inferred from homology"/>
<feature type="site" description="Important for catalytic activity" evidence="5">
    <location>
        <position position="108"/>
    </location>
</feature>
<comment type="caution">
    <text evidence="7">The sequence shown here is derived from an EMBL/GenBank/DDBJ whole genome shotgun (WGS) entry which is preliminary data.</text>
</comment>
<comment type="function">
    <text evidence="5">Catalyzes the two-step NADP-dependent conversion of GDP-4-dehydro-6-deoxy-D-mannose to GDP-fucose, involving an epimerase and a reductase reaction.</text>
</comment>
<comment type="caution">
    <text evidence="5">Lacks conserved residue(s) required for the propagation of feature annotation.</text>
</comment>
<evidence type="ECO:0000259" key="6">
    <source>
        <dbReference type="Pfam" id="PF01370"/>
    </source>
</evidence>
<feature type="binding site" evidence="5">
    <location>
        <position position="180"/>
    </location>
    <ligand>
        <name>NADP(+)</name>
        <dbReference type="ChEBI" id="CHEBI:58349"/>
    </ligand>
</feature>
<evidence type="ECO:0000256" key="5">
    <source>
        <dbReference type="HAMAP-Rule" id="MF_00956"/>
    </source>
</evidence>
<comment type="catalytic activity">
    <reaction evidence="5">
        <text>GDP-beta-L-fucose + NADP(+) = GDP-4-dehydro-alpha-D-rhamnose + NADPH + H(+)</text>
        <dbReference type="Rhea" id="RHEA:18885"/>
        <dbReference type="ChEBI" id="CHEBI:15378"/>
        <dbReference type="ChEBI" id="CHEBI:57273"/>
        <dbReference type="ChEBI" id="CHEBI:57783"/>
        <dbReference type="ChEBI" id="CHEBI:57964"/>
        <dbReference type="ChEBI" id="CHEBI:58349"/>
        <dbReference type="EC" id="1.1.1.271"/>
    </reaction>
</comment>
<dbReference type="SUPFAM" id="SSF51735">
    <property type="entry name" value="NAD(P)-binding Rossmann-fold domains"/>
    <property type="match status" value="1"/>
</dbReference>
<comment type="pathway">
    <text evidence="5">Nucleotide-sugar biosynthesis; GDP-L-fucose biosynthesis via de novo pathway; GDP-L-fucose from GDP-alpha-D-mannose: step 2/2.</text>
</comment>
<dbReference type="Proteomes" id="UP000178040">
    <property type="component" value="Unassembled WGS sequence"/>
</dbReference>
<dbReference type="EMBL" id="MGAI01000017">
    <property type="protein sequence ID" value="OGK45025.1"/>
    <property type="molecule type" value="Genomic_DNA"/>
</dbReference>
<organism evidence="7 8">
    <name type="scientific">Candidatus Roizmanbacteria bacterium RIFCSPLOWO2_01_FULL_37_16</name>
    <dbReference type="NCBI Taxonomy" id="1802058"/>
    <lineage>
        <taxon>Bacteria</taxon>
        <taxon>Candidatus Roizmaniibacteriota</taxon>
    </lineage>
</organism>
<dbReference type="Pfam" id="PF01370">
    <property type="entry name" value="Epimerase"/>
    <property type="match status" value="1"/>
</dbReference>
<feature type="binding site" evidence="5">
    <location>
        <position position="270"/>
    </location>
    <ligand>
        <name>substrate</name>
    </ligand>
</feature>
<dbReference type="HAMAP" id="MF_00956">
    <property type="entry name" value="GDP_fucose_synth"/>
    <property type="match status" value="1"/>
</dbReference>
<dbReference type="GO" id="GO:0016853">
    <property type="term" value="F:isomerase activity"/>
    <property type="evidence" value="ECO:0007669"/>
    <property type="project" value="UniProtKB-KW"/>
</dbReference>
<dbReference type="InterPro" id="IPR028614">
    <property type="entry name" value="GDP_fucose/colitose_synth"/>
</dbReference>
<dbReference type="Gene3D" id="3.40.50.720">
    <property type="entry name" value="NAD(P)-binding Rossmann-like Domain"/>
    <property type="match status" value="1"/>
</dbReference>
<dbReference type="GO" id="GO:0050577">
    <property type="term" value="F:GDP-L-fucose synthase activity"/>
    <property type="evidence" value="ECO:0007669"/>
    <property type="project" value="UniProtKB-UniRule"/>
</dbReference>
<evidence type="ECO:0000313" key="7">
    <source>
        <dbReference type="EMBL" id="OGK45025.1"/>
    </source>
</evidence>
<keyword evidence="5" id="KW-0511">Multifunctional enzyme</keyword>
<evidence type="ECO:0000256" key="4">
    <source>
        <dbReference type="ARBA" id="ARBA00023235"/>
    </source>
</evidence>
<feature type="binding site" evidence="5">
    <location>
        <begin position="164"/>
        <end position="167"/>
    </location>
    <ligand>
        <name>NADP(+)</name>
        <dbReference type="ChEBI" id="CHEBI:58349"/>
    </ligand>
</feature>
<dbReference type="InterPro" id="IPR001509">
    <property type="entry name" value="Epimerase_deHydtase"/>
</dbReference>
<feature type="domain" description="NAD-dependent epimerase/dehydratase" evidence="6">
    <location>
        <begin position="9"/>
        <end position="238"/>
    </location>
</feature>
<keyword evidence="2 5" id="KW-0521">NADP</keyword>
<dbReference type="GO" id="GO:0042351">
    <property type="term" value="P:'de novo' GDP-L-fucose biosynthetic process"/>
    <property type="evidence" value="ECO:0007669"/>
    <property type="project" value="UniProtKB-UniRule"/>
</dbReference>
<evidence type="ECO:0000256" key="1">
    <source>
        <dbReference type="ARBA" id="ARBA00005959"/>
    </source>
</evidence>
<feature type="binding site" evidence="5">
    <location>
        <position position="141"/>
    </location>
    <ligand>
        <name>NADP(+)</name>
        <dbReference type="ChEBI" id="CHEBI:58349"/>
    </ligand>
</feature>